<evidence type="ECO:0000256" key="5">
    <source>
        <dbReference type="ARBA" id="ARBA00023136"/>
    </source>
</evidence>
<dbReference type="GO" id="GO:0005886">
    <property type="term" value="C:plasma membrane"/>
    <property type="evidence" value="ECO:0007669"/>
    <property type="project" value="TreeGrafter"/>
</dbReference>
<dbReference type="GO" id="GO:0015205">
    <property type="term" value="F:nucleobase transmembrane transporter activity"/>
    <property type="evidence" value="ECO:0007669"/>
    <property type="project" value="TreeGrafter"/>
</dbReference>
<dbReference type="RefSeq" id="XP_025345880.1">
    <property type="nucleotide sequence ID" value="XM_025490723.1"/>
</dbReference>
<feature type="transmembrane region" description="Helical" evidence="7">
    <location>
        <begin position="203"/>
        <end position="222"/>
    </location>
</feature>
<dbReference type="InterPro" id="IPR001248">
    <property type="entry name" value="Pur-cyt_permease"/>
</dbReference>
<dbReference type="PANTHER" id="PTHR30618">
    <property type="entry name" value="NCS1 FAMILY PURINE/PYRIMIDINE TRANSPORTER"/>
    <property type="match status" value="1"/>
</dbReference>
<dbReference type="GeneID" id="37012457"/>
<dbReference type="InterPro" id="IPR012681">
    <property type="entry name" value="NCS1"/>
</dbReference>
<dbReference type="OrthoDB" id="2018619at2759"/>
<name>A0A316U0H8_9BASI</name>
<dbReference type="Pfam" id="PF02133">
    <property type="entry name" value="Transp_cyt_pur"/>
    <property type="match status" value="1"/>
</dbReference>
<feature type="transmembrane region" description="Helical" evidence="7">
    <location>
        <begin position="334"/>
        <end position="358"/>
    </location>
</feature>
<keyword evidence="9" id="KW-1185">Reference proteome</keyword>
<comment type="similarity">
    <text evidence="2">Belongs to the purine-cytosine permease (2.A.39) family.</text>
</comment>
<evidence type="ECO:0000256" key="1">
    <source>
        <dbReference type="ARBA" id="ARBA00004141"/>
    </source>
</evidence>
<evidence type="ECO:0000256" key="2">
    <source>
        <dbReference type="ARBA" id="ARBA00008974"/>
    </source>
</evidence>
<feature type="transmembrane region" description="Helical" evidence="7">
    <location>
        <begin position="178"/>
        <end position="196"/>
    </location>
</feature>
<evidence type="ECO:0000256" key="3">
    <source>
        <dbReference type="ARBA" id="ARBA00022692"/>
    </source>
</evidence>
<feature type="transmembrane region" description="Helical" evidence="7">
    <location>
        <begin position="370"/>
        <end position="392"/>
    </location>
</feature>
<dbReference type="AlphaFoldDB" id="A0A316U0H8"/>
<dbReference type="Proteomes" id="UP000245942">
    <property type="component" value="Unassembled WGS sequence"/>
</dbReference>
<dbReference type="InterPro" id="IPR045225">
    <property type="entry name" value="Uracil/uridine/allantoin_perm"/>
</dbReference>
<proteinExistence type="inferred from homology"/>
<dbReference type="NCBIfam" id="TIGR00800">
    <property type="entry name" value="ncs1"/>
    <property type="match status" value="1"/>
</dbReference>
<feature type="transmembrane region" description="Helical" evidence="7">
    <location>
        <begin position="52"/>
        <end position="76"/>
    </location>
</feature>
<feature type="transmembrane region" description="Helical" evidence="7">
    <location>
        <begin position="404"/>
        <end position="424"/>
    </location>
</feature>
<evidence type="ECO:0000313" key="9">
    <source>
        <dbReference type="Proteomes" id="UP000245942"/>
    </source>
</evidence>
<accession>A0A316U0H8</accession>
<feature type="transmembrane region" description="Helical" evidence="7">
    <location>
        <begin position="282"/>
        <end position="307"/>
    </location>
</feature>
<evidence type="ECO:0000256" key="6">
    <source>
        <dbReference type="SAM" id="MobiDB-lite"/>
    </source>
</evidence>
<reference evidence="8 9" key="1">
    <citation type="journal article" date="2018" name="Mol. Biol. Evol.">
        <title>Broad Genomic Sampling Reveals a Smut Pathogenic Ancestry of the Fungal Clade Ustilaginomycotina.</title>
        <authorList>
            <person name="Kijpornyongpan T."/>
            <person name="Mondo S.J."/>
            <person name="Barry K."/>
            <person name="Sandor L."/>
            <person name="Lee J."/>
            <person name="Lipzen A."/>
            <person name="Pangilinan J."/>
            <person name="LaButti K."/>
            <person name="Hainaut M."/>
            <person name="Henrissat B."/>
            <person name="Grigoriev I.V."/>
            <person name="Spatafora J.W."/>
            <person name="Aime M.C."/>
        </authorList>
    </citation>
    <scope>NUCLEOTIDE SEQUENCE [LARGE SCALE GENOMIC DNA]</scope>
    <source>
        <strain evidence="8 9">MCA 4718</strain>
    </source>
</reference>
<feature type="compositionally biased region" description="Basic and acidic residues" evidence="6">
    <location>
        <begin position="599"/>
        <end position="608"/>
    </location>
</feature>
<evidence type="ECO:0000256" key="4">
    <source>
        <dbReference type="ARBA" id="ARBA00022989"/>
    </source>
</evidence>
<evidence type="ECO:0000313" key="8">
    <source>
        <dbReference type="EMBL" id="PWN18720.1"/>
    </source>
</evidence>
<comment type="subcellular location">
    <subcellularLocation>
        <location evidence="1">Membrane</location>
        <topology evidence="1">Multi-pass membrane protein</topology>
    </subcellularLocation>
</comment>
<dbReference type="STRING" id="1684307.A0A316U0H8"/>
<sequence length="614" mass="65896">MPFTSMMKQRKPFSLVVAGAPDPSVVSRKDAYLINHDLRPVPPSERTWSSKNYILFWAADSVNLSSMMIASTGVAAGMTWWQTFLAVMLGYSLTAIFVVLSARVGASCHTGFPVLARPAFGLYGAVWPVLNRVVVAILWFAFQTWVGGECVTLLLSSLAPRYVENTAGQLSGLTRTQFTSFIVYWIIQFPITFVSPQKIKHLFTVKAITAPIAVFGLLGWAVSRGGGGNIIHASGTLTGSNLGWQFVITTMSQMANMITLALNAADYARLSTSRAAVTLPQLITIPVLFSVISLVGIFISSSASVLIGGDPVWNPLDIMTYFLSEDPYSPGARAGVFFISLAFIIAQLGTNIAANSVAVGSDLTSLMPRYISIVRGQVLCALISLVICPWNFTSSSSSFSNYLSAYSVLLAPILGVVLTDAYILRRGWIHVPSLFSWESTTRGPAGELTKSGKTPRGMYTFNAVGVNYRAYCGYLAGCAVNLPGFVAAVSSTSTAATIPIGLVRVYDLAFFSGSISAGIVYLLINTLHPVEGGVPVWIKGWKGVKRSEETDFDGLPFEAHYAPDGTAYDQQPDFVPQHEGQHGLAPTSASLAGSEDEEKNSARGEKGVVESVAY</sequence>
<feature type="transmembrane region" description="Helical" evidence="7">
    <location>
        <begin position="242"/>
        <end position="262"/>
    </location>
</feature>
<dbReference type="PANTHER" id="PTHR30618:SF2">
    <property type="entry name" value="ALLANTOIN PERMEASE-RELATED"/>
    <property type="match status" value="1"/>
</dbReference>
<gene>
    <name evidence="8" type="ORF">BCV69DRAFT_262696</name>
</gene>
<feature type="transmembrane region" description="Helical" evidence="7">
    <location>
        <begin position="83"/>
        <end position="104"/>
    </location>
</feature>
<feature type="region of interest" description="Disordered" evidence="6">
    <location>
        <begin position="562"/>
        <end position="614"/>
    </location>
</feature>
<keyword evidence="3 7" id="KW-0812">Transmembrane</keyword>
<organism evidence="8 9">
    <name type="scientific">Pseudomicrostroma glucosiphilum</name>
    <dbReference type="NCBI Taxonomy" id="1684307"/>
    <lineage>
        <taxon>Eukaryota</taxon>
        <taxon>Fungi</taxon>
        <taxon>Dikarya</taxon>
        <taxon>Basidiomycota</taxon>
        <taxon>Ustilaginomycotina</taxon>
        <taxon>Exobasidiomycetes</taxon>
        <taxon>Microstromatales</taxon>
        <taxon>Microstromatales incertae sedis</taxon>
        <taxon>Pseudomicrostroma</taxon>
    </lineage>
</organism>
<dbReference type="FunFam" id="1.10.4160.10:FF:000001">
    <property type="entry name" value="Uracil permease, putative"/>
    <property type="match status" value="1"/>
</dbReference>
<protein>
    <submittedName>
        <fullName evidence="8">NCS1 nucleoside transporter family</fullName>
    </submittedName>
</protein>
<dbReference type="EMBL" id="KZ819334">
    <property type="protein sequence ID" value="PWN18720.1"/>
    <property type="molecule type" value="Genomic_DNA"/>
</dbReference>
<evidence type="ECO:0000256" key="7">
    <source>
        <dbReference type="SAM" id="Phobius"/>
    </source>
</evidence>
<dbReference type="Gene3D" id="1.10.4160.10">
    <property type="entry name" value="Hydantoin permease"/>
    <property type="match status" value="1"/>
</dbReference>
<keyword evidence="4 7" id="KW-1133">Transmembrane helix</keyword>
<keyword evidence="5 7" id="KW-0472">Membrane</keyword>